<evidence type="ECO:0000256" key="1">
    <source>
        <dbReference type="SAM" id="MobiDB-lite"/>
    </source>
</evidence>
<feature type="region of interest" description="Disordered" evidence="1">
    <location>
        <begin position="1"/>
        <end position="22"/>
    </location>
</feature>
<keyword evidence="3" id="KW-1185">Reference proteome</keyword>
<evidence type="ECO:0000313" key="3">
    <source>
        <dbReference type="Proteomes" id="UP001054945"/>
    </source>
</evidence>
<protein>
    <submittedName>
        <fullName evidence="2">Uncharacterized protein</fullName>
    </submittedName>
</protein>
<dbReference type="EMBL" id="BPLR01008106">
    <property type="protein sequence ID" value="GIY22123.1"/>
    <property type="molecule type" value="Genomic_DNA"/>
</dbReference>
<gene>
    <name evidence="2" type="ORF">CEXT_385281</name>
</gene>
<evidence type="ECO:0000313" key="2">
    <source>
        <dbReference type="EMBL" id="GIY22123.1"/>
    </source>
</evidence>
<accession>A0AAV4RJK7</accession>
<feature type="compositionally biased region" description="Basic and acidic residues" evidence="1">
    <location>
        <begin position="1"/>
        <end position="11"/>
    </location>
</feature>
<feature type="non-terminal residue" evidence="2">
    <location>
        <position position="94"/>
    </location>
</feature>
<proteinExistence type="predicted"/>
<comment type="caution">
    <text evidence="2">The sequence shown here is derived from an EMBL/GenBank/DDBJ whole genome shotgun (WGS) entry which is preliminary data.</text>
</comment>
<dbReference type="Proteomes" id="UP001054945">
    <property type="component" value="Unassembled WGS sequence"/>
</dbReference>
<reference evidence="2 3" key="1">
    <citation type="submission" date="2021-06" db="EMBL/GenBank/DDBJ databases">
        <title>Caerostris extrusa draft genome.</title>
        <authorList>
            <person name="Kono N."/>
            <person name="Arakawa K."/>
        </authorList>
    </citation>
    <scope>NUCLEOTIDE SEQUENCE [LARGE SCALE GENOMIC DNA]</scope>
</reference>
<name>A0AAV4RJK7_CAEEX</name>
<feature type="compositionally biased region" description="Polar residues" evidence="1">
    <location>
        <begin position="12"/>
        <end position="21"/>
    </location>
</feature>
<organism evidence="2 3">
    <name type="scientific">Caerostris extrusa</name>
    <name type="common">Bark spider</name>
    <name type="synonym">Caerostris bankana</name>
    <dbReference type="NCBI Taxonomy" id="172846"/>
    <lineage>
        <taxon>Eukaryota</taxon>
        <taxon>Metazoa</taxon>
        <taxon>Ecdysozoa</taxon>
        <taxon>Arthropoda</taxon>
        <taxon>Chelicerata</taxon>
        <taxon>Arachnida</taxon>
        <taxon>Araneae</taxon>
        <taxon>Araneomorphae</taxon>
        <taxon>Entelegynae</taxon>
        <taxon>Araneoidea</taxon>
        <taxon>Araneidae</taxon>
        <taxon>Caerostris</taxon>
    </lineage>
</organism>
<dbReference type="AlphaFoldDB" id="A0AAV4RJK7"/>
<sequence length="94" mass="10923">MYKLSNNREDIVSTTGQNQTPRTKKHHYFNRLGITVVLNKAYHFKPIQKDFPVYRFYVAVSGIGMRSFGFGINTGEELLYELLYSPLKIFTSPQ</sequence>